<gene>
    <name evidence="2" type="ORF">SCLCIDRAFT_30250</name>
</gene>
<protein>
    <submittedName>
        <fullName evidence="2">Uncharacterized protein</fullName>
    </submittedName>
</protein>
<reference evidence="3" key="2">
    <citation type="submission" date="2015-01" db="EMBL/GenBank/DDBJ databases">
        <title>Evolutionary Origins and Diversification of the Mycorrhizal Mutualists.</title>
        <authorList>
            <consortium name="DOE Joint Genome Institute"/>
            <consortium name="Mycorrhizal Genomics Consortium"/>
            <person name="Kohler A."/>
            <person name="Kuo A."/>
            <person name="Nagy L.G."/>
            <person name="Floudas D."/>
            <person name="Copeland A."/>
            <person name="Barry K.W."/>
            <person name="Cichocki N."/>
            <person name="Veneault-Fourrey C."/>
            <person name="LaButti K."/>
            <person name="Lindquist E.A."/>
            <person name="Lipzen A."/>
            <person name="Lundell T."/>
            <person name="Morin E."/>
            <person name="Murat C."/>
            <person name="Riley R."/>
            <person name="Ohm R."/>
            <person name="Sun H."/>
            <person name="Tunlid A."/>
            <person name="Henrissat B."/>
            <person name="Grigoriev I.V."/>
            <person name="Hibbett D.S."/>
            <person name="Martin F."/>
        </authorList>
    </citation>
    <scope>NUCLEOTIDE SEQUENCE [LARGE SCALE GENOMIC DNA]</scope>
    <source>
        <strain evidence="3">Foug A</strain>
    </source>
</reference>
<evidence type="ECO:0000313" key="3">
    <source>
        <dbReference type="Proteomes" id="UP000053989"/>
    </source>
</evidence>
<reference evidence="2 3" key="1">
    <citation type="submission" date="2014-04" db="EMBL/GenBank/DDBJ databases">
        <authorList>
            <consortium name="DOE Joint Genome Institute"/>
            <person name="Kuo A."/>
            <person name="Kohler A."/>
            <person name="Nagy L.G."/>
            <person name="Floudas D."/>
            <person name="Copeland A."/>
            <person name="Barry K.W."/>
            <person name="Cichocki N."/>
            <person name="Veneault-Fourrey C."/>
            <person name="LaButti K."/>
            <person name="Lindquist E.A."/>
            <person name="Lipzen A."/>
            <person name="Lundell T."/>
            <person name="Morin E."/>
            <person name="Murat C."/>
            <person name="Sun H."/>
            <person name="Tunlid A."/>
            <person name="Henrissat B."/>
            <person name="Grigoriev I.V."/>
            <person name="Hibbett D.S."/>
            <person name="Martin F."/>
            <person name="Nordberg H.P."/>
            <person name="Cantor M.N."/>
            <person name="Hua S.X."/>
        </authorList>
    </citation>
    <scope>NUCLEOTIDE SEQUENCE [LARGE SCALE GENOMIC DNA]</scope>
    <source>
        <strain evidence="2 3">Foug A</strain>
    </source>
</reference>
<dbReference type="HOGENOM" id="CLU_2962184_0_0_1"/>
<dbReference type="InParanoid" id="A0A0C3D422"/>
<dbReference type="EMBL" id="KN822132">
    <property type="protein sequence ID" value="KIM55535.1"/>
    <property type="molecule type" value="Genomic_DNA"/>
</dbReference>
<accession>A0A0C3D422</accession>
<evidence type="ECO:0000313" key="2">
    <source>
        <dbReference type="EMBL" id="KIM55535.1"/>
    </source>
</evidence>
<name>A0A0C3D422_9AGAM</name>
<feature type="region of interest" description="Disordered" evidence="1">
    <location>
        <begin position="1"/>
        <end position="30"/>
    </location>
</feature>
<keyword evidence="3" id="KW-1185">Reference proteome</keyword>
<evidence type="ECO:0000256" key="1">
    <source>
        <dbReference type="SAM" id="MobiDB-lite"/>
    </source>
</evidence>
<sequence length="59" mass="6113">MSHCANVVLANQGPSGPPLPRCTNALPAGSMTPQQSAPFLPAILVVPPGGRRIQRVELV</sequence>
<dbReference type="Proteomes" id="UP000053989">
    <property type="component" value="Unassembled WGS sequence"/>
</dbReference>
<organism evidence="2 3">
    <name type="scientific">Scleroderma citrinum Foug A</name>
    <dbReference type="NCBI Taxonomy" id="1036808"/>
    <lineage>
        <taxon>Eukaryota</taxon>
        <taxon>Fungi</taxon>
        <taxon>Dikarya</taxon>
        <taxon>Basidiomycota</taxon>
        <taxon>Agaricomycotina</taxon>
        <taxon>Agaricomycetes</taxon>
        <taxon>Agaricomycetidae</taxon>
        <taxon>Boletales</taxon>
        <taxon>Sclerodermatineae</taxon>
        <taxon>Sclerodermataceae</taxon>
        <taxon>Scleroderma</taxon>
    </lineage>
</organism>
<proteinExistence type="predicted"/>
<dbReference type="AlphaFoldDB" id="A0A0C3D422"/>